<name>A0A1B8GTZ5_9PEZI</name>
<proteinExistence type="predicted"/>
<gene>
    <name evidence="3" type="ORF">VE01_02634</name>
</gene>
<keyword evidence="1" id="KW-0732">Signal</keyword>
<accession>A0A1B8GTZ5</accession>
<dbReference type="Proteomes" id="UP000091956">
    <property type="component" value="Unassembled WGS sequence"/>
</dbReference>
<dbReference type="AlphaFoldDB" id="A0A1B8GTZ5"/>
<dbReference type="InterPro" id="IPR002889">
    <property type="entry name" value="WSC_carb-bd"/>
</dbReference>
<evidence type="ECO:0000313" key="3">
    <source>
        <dbReference type="EMBL" id="OBT99299.1"/>
    </source>
</evidence>
<sequence length="207" mass="22635">MKISLLLSVAALVHQSTCDGPGLGYDPNTTPDCIEWHNNGFEQTCEEVRDYYNITPEMFHKWNPSVGLDCKPWEYHSYCILSQERYDEYLATASGSAKTGATATTGPSTPAPSPTARTIMDCFEEGGYYPVIDKNVSPEGGDTALTIPGCRNTCYLKSYYYAGVEGGNQCRYSEYINSELGKNQGDCNITCTGDKTTFCGGKELASP</sequence>
<dbReference type="Pfam" id="PF01822">
    <property type="entry name" value="WSC"/>
    <property type="match status" value="1"/>
</dbReference>
<feature type="domain" description="WSC" evidence="2">
    <location>
        <begin position="116"/>
        <end position="207"/>
    </location>
</feature>
<reference evidence="3 4" key="1">
    <citation type="submission" date="2016-03" db="EMBL/GenBank/DDBJ databases">
        <title>Comparative genomics of Pseudogymnoascus destructans, the fungus causing white-nose syndrome of bats.</title>
        <authorList>
            <person name="Palmer J.M."/>
            <person name="Drees K.P."/>
            <person name="Foster J.T."/>
            <person name="Lindner D.L."/>
        </authorList>
    </citation>
    <scope>NUCLEOTIDE SEQUENCE [LARGE SCALE GENOMIC DNA]</scope>
    <source>
        <strain evidence="3 4">UAMH 10579</strain>
    </source>
</reference>
<feature type="signal peptide" evidence="1">
    <location>
        <begin position="1"/>
        <end position="18"/>
    </location>
</feature>
<evidence type="ECO:0000313" key="4">
    <source>
        <dbReference type="Proteomes" id="UP000091956"/>
    </source>
</evidence>
<reference evidence="4" key="2">
    <citation type="journal article" date="2018" name="Nat. Commun.">
        <title>Extreme sensitivity to ultraviolet light in the fungal pathogen causing white-nose syndrome of bats.</title>
        <authorList>
            <person name="Palmer J.M."/>
            <person name="Drees K.P."/>
            <person name="Foster J.T."/>
            <person name="Lindner D.L."/>
        </authorList>
    </citation>
    <scope>NUCLEOTIDE SEQUENCE [LARGE SCALE GENOMIC DNA]</scope>
    <source>
        <strain evidence="4">UAMH 10579</strain>
    </source>
</reference>
<dbReference type="PROSITE" id="PS51212">
    <property type="entry name" value="WSC"/>
    <property type="match status" value="1"/>
</dbReference>
<keyword evidence="4" id="KW-1185">Reference proteome</keyword>
<protein>
    <recommendedName>
        <fullName evidence="2">WSC domain-containing protein</fullName>
    </recommendedName>
</protein>
<dbReference type="EMBL" id="KV460213">
    <property type="protein sequence ID" value="OBT99299.1"/>
    <property type="molecule type" value="Genomic_DNA"/>
</dbReference>
<dbReference type="STRING" id="342668.A0A1B8GTZ5"/>
<evidence type="ECO:0000256" key="1">
    <source>
        <dbReference type="SAM" id="SignalP"/>
    </source>
</evidence>
<evidence type="ECO:0000259" key="2">
    <source>
        <dbReference type="PROSITE" id="PS51212"/>
    </source>
</evidence>
<dbReference type="OrthoDB" id="2019572at2759"/>
<dbReference type="RefSeq" id="XP_018133032.1">
    <property type="nucleotide sequence ID" value="XM_018272142.1"/>
</dbReference>
<organism evidence="3 4">
    <name type="scientific">Pseudogymnoascus verrucosus</name>
    <dbReference type="NCBI Taxonomy" id="342668"/>
    <lineage>
        <taxon>Eukaryota</taxon>
        <taxon>Fungi</taxon>
        <taxon>Dikarya</taxon>
        <taxon>Ascomycota</taxon>
        <taxon>Pezizomycotina</taxon>
        <taxon>Leotiomycetes</taxon>
        <taxon>Thelebolales</taxon>
        <taxon>Thelebolaceae</taxon>
        <taxon>Pseudogymnoascus</taxon>
    </lineage>
</organism>
<feature type="chain" id="PRO_5008608996" description="WSC domain-containing protein" evidence="1">
    <location>
        <begin position="19"/>
        <end position="207"/>
    </location>
</feature>
<dbReference type="GeneID" id="28836020"/>